<proteinExistence type="predicted"/>
<name>A0ABX0L6I9_9NEIS</name>
<sequence>MGFSADEKNKMVALKGVGATVVSRLEQIGFSSLPQLAGQDPALLTRQIADMMGSSCWHNSPQARAAIQAVVDLARAERGQATATELDPIVR</sequence>
<dbReference type="EMBL" id="JAAOMA010000007">
    <property type="protein sequence ID" value="NHR04991.1"/>
    <property type="molecule type" value="Genomic_DNA"/>
</dbReference>
<gene>
    <name evidence="1" type="ORF">HA052_07240</name>
</gene>
<accession>A0ABX0L6I9</accession>
<organism evidence="1 2">
    <name type="scientific">Chromobacterium fluminis</name>
    <dbReference type="NCBI Taxonomy" id="3044269"/>
    <lineage>
        <taxon>Bacteria</taxon>
        <taxon>Pseudomonadati</taxon>
        <taxon>Pseudomonadota</taxon>
        <taxon>Betaproteobacteria</taxon>
        <taxon>Neisseriales</taxon>
        <taxon>Chromobacteriaceae</taxon>
        <taxon>Chromobacterium</taxon>
    </lineage>
</organism>
<keyword evidence="2" id="KW-1185">Reference proteome</keyword>
<comment type="caution">
    <text evidence="1">The sequence shown here is derived from an EMBL/GenBank/DDBJ whole genome shotgun (WGS) entry which is preliminary data.</text>
</comment>
<dbReference type="RefSeq" id="WP_166451399.1">
    <property type="nucleotide sequence ID" value="NZ_JAAOMA010000007.1"/>
</dbReference>
<protein>
    <recommendedName>
        <fullName evidence="3">Pathogenicity locus</fullName>
    </recommendedName>
</protein>
<reference evidence="1 2" key="1">
    <citation type="submission" date="2020-03" db="EMBL/GenBank/DDBJ databases">
        <title>Draft genome sequence of environmentally isolated cultures.</title>
        <authorList>
            <person name="Wilson H.S."/>
            <person name="De Leon M.E."/>
        </authorList>
    </citation>
    <scope>NUCLEOTIDE SEQUENCE [LARGE SCALE GENOMIC DNA]</scope>
    <source>
        <strain evidence="1 2">HSC-31F16</strain>
    </source>
</reference>
<dbReference type="Proteomes" id="UP001515641">
    <property type="component" value="Unassembled WGS sequence"/>
</dbReference>
<dbReference type="Gene3D" id="1.10.150.20">
    <property type="entry name" value="5' to 3' exonuclease, C-terminal subdomain"/>
    <property type="match status" value="1"/>
</dbReference>
<evidence type="ECO:0008006" key="3">
    <source>
        <dbReference type="Google" id="ProtNLM"/>
    </source>
</evidence>
<evidence type="ECO:0000313" key="2">
    <source>
        <dbReference type="Proteomes" id="UP001515641"/>
    </source>
</evidence>
<evidence type="ECO:0000313" key="1">
    <source>
        <dbReference type="EMBL" id="NHR04991.1"/>
    </source>
</evidence>